<keyword evidence="16" id="KW-1185">Reference proteome</keyword>
<dbReference type="NCBIfam" id="TIGR01438">
    <property type="entry name" value="TGR"/>
    <property type="match status" value="1"/>
</dbReference>
<keyword evidence="10" id="KW-0520">NAD</keyword>
<gene>
    <name evidence="15" type="ORF">CYMTET_22375</name>
</gene>
<feature type="domain" description="Pyridine nucleotide-disulphide oxidoreductase dimerisation" evidence="13">
    <location>
        <begin position="366"/>
        <end position="484"/>
    </location>
</feature>
<dbReference type="PANTHER" id="PTHR42737:SF2">
    <property type="entry name" value="GLUTATHIONE REDUCTASE"/>
    <property type="match status" value="1"/>
</dbReference>
<keyword evidence="5" id="KW-0521">NADP</keyword>
<dbReference type="SUPFAM" id="SSF55424">
    <property type="entry name" value="FAD/NAD-linked reductases, dimerisation (C-terminal) domain"/>
    <property type="match status" value="1"/>
</dbReference>
<evidence type="ECO:0000256" key="2">
    <source>
        <dbReference type="ARBA" id="ARBA00012610"/>
    </source>
</evidence>
<evidence type="ECO:0000256" key="9">
    <source>
        <dbReference type="PIRSR" id="PIRSR000350-2"/>
    </source>
</evidence>
<dbReference type="InterPro" id="IPR036188">
    <property type="entry name" value="FAD/NAD-bd_sf"/>
</dbReference>
<dbReference type="Pfam" id="PF07992">
    <property type="entry name" value="Pyr_redox_2"/>
    <property type="match status" value="1"/>
</dbReference>
<keyword evidence="3 12" id="KW-0285">Flavoprotein</keyword>
<dbReference type="Gene3D" id="3.30.390.30">
    <property type="match status" value="1"/>
</dbReference>
<dbReference type="SUPFAM" id="SSF51905">
    <property type="entry name" value="FAD/NAD(P)-binding domain"/>
    <property type="match status" value="1"/>
</dbReference>
<dbReference type="GO" id="GO:0006749">
    <property type="term" value="P:glutathione metabolic process"/>
    <property type="evidence" value="ECO:0007669"/>
    <property type="project" value="TreeGrafter"/>
</dbReference>
<evidence type="ECO:0000256" key="12">
    <source>
        <dbReference type="RuleBase" id="RU003691"/>
    </source>
</evidence>
<dbReference type="GO" id="GO:0045454">
    <property type="term" value="P:cell redox homeostasis"/>
    <property type="evidence" value="ECO:0007669"/>
    <property type="project" value="InterPro"/>
</dbReference>
<keyword evidence="10" id="KW-0547">Nucleotide-binding</keyword>
<evidence type="ECO:0000256" key="3">
    <source>
        <dbReference type="ARBA" id="ARBA00022630"/>
    </source>
</evidence>
<feature type="binding site" evidence="10">
    <location>
        <position position="330"/>
    </location>
    <ligand>
        <name>FAD</name>
        <dbReference type="ChEBI" id="CHEBI:57692"/>
    </ligand>
</feature>
<comment type="cofactor">
    <cofactor evidence="10">
        <name>FAD</name>
        <dbReference type="ChEBI" id="CHEBI:57692"/>
    </cofactor>
    <text evidence="10">Binds 1 FAD per subunit.</text>
</comment>
<accession>A0AAE0G1E5</accession>
<dbReference type="EC" id="1.8.1.9" evidence="2"/>
<dbReference type="InterPro" id="IPR001100">
    <property type="entry name" value="Pyr_nuc-diS_OxRdtase"/>
</dbReference>
<evidence type="ECO:0000256" key="6">
    <source>
        <dbReference type="ARBA" id="ARBA00023002"/>
    </source>
</evidence>
<feature type="binding site" evidence="10">
    <location>
        <position position="290"/>
    </location>
    <ligand>
        <name>NAD(+)</name>
        <dbReference type="ChEBI" id="CHEBI:57540"/>
    </ligand>
</feature>
<dbReference type="PIRSF" id="PIRSF000350">
    <property type="entry name" value="Mercury_reductase_MerA"/>
    <property type="match status" value="1"/>
</dbReference>
<dbReference type="GO" id="GO:0004791">
    <property type="term" value="F:thioredoxin-disulfide reductase (NADPH) activity"/>
    <property type="evidence" value="ECO:0007669"/>
    <property type="project" value="UniProtKB-EC"/>
</dbReference>
<keyword evidence="8 12" id="KW-0676">Redox-active center</keyword>
<dbReference type="GO" id="GO:0005829">
    <property type="term" value="C:cytosol"/>
    <property type="evidence" value="ECO:0007669"/>
    <property type="project" value="TreeGrafter"/>
</dbReference>
<sequence length="501" mass="53823">MAETAADTPMGHGYEFDLVVIGGGSGGLACSKEAAKLGAKVACLDFVTPSPQGNVWGLGGTCVNVGCIPKKLMHNAGILGESFSDAREFGWKVNNEGHDWAKMVEQIQNYIGSLNWGYRVALRDNNVEYINAKGAFEDAHTIVCTKKNGKTRTITADKVVIAVGGRPKYLGVEGDKECCITSDDVFSLPKAPGKTLCVGASYISLETAGLLSALGYEVSVLVRSVFLRGFDSEMAEKIVGHMESHGVRMIRSSVPTKFEKDGDKTKVTIKNSDFGNEIVEEYDTVVIAVGRDPCTGDLGLEKAGVVPHKSGKFEAKDEQTNVPNIYAVGDVLEQRQELTPVAIQAGQLLARRLYAGATASMDYDLVPTTVFTPLEYGCVGMSEELAAETYGADNTEAYISFFKPLEWQLNHEEHNGVPVRGDNSCYLKLITNTADSERVVGLHYLGPNAGEVVQGYAVAMKCGATKAQFDTTVGIHPTVSEEFTILSVTKRSGVDAQKKGC</sequence>
<proteinExistence type="inferred from homology"/>
<evidence type="ECO:0000256" key="8">
    <source>
        <dbReference type="ARBA" id="ARBA00023284"/>
    </source>
</evidence>
<keyword evidence="4 10" id="KW-0274">FAD</keyword>
<dbReference type="AlphaFoldDB" id="A0AAE0G1E5"/>
<name>A0AAE0G1E5_9CHLO</name>
<dbReference type="InterPro" id="IPR046952">
    <property type="entry name" value="GSHR/TRXR-like"/>
</dbReference>
<dbReference type="PRINTS" id="PR00368">
    <property type="entry name" value="FADPNR"/>
</dbReference>
<dbReference type="EMBL" id="LGRX02011188">
    <property type="protein sequence ID" value="KAK3269166.1"/>
    <property type="molecule type" value="Genomic_DNA"/>
</dbReference>
<evidence type="ECO:0000256" key="7">
    <source>
        <dbReference type="ARBA" id="ARBA00023157"/>
    </source>
</evidence>
<evidence type="ECO:0000256" key="1">
    <source>
        <dbReference type="ARBA" id="ARBA00007532"/>
    </source>
</evidence>
<dbReference type="GO" id="GO:0034599">
    <property type="term" value="P:cellular response to oxidative stress"/>
    <property type="evidence" value="ECO:0007669"/>
    <property type="project" value="TreeGrafter"/>
</dbReference>
<evidence type="ECO:0000256" key="4">
    <source>
        <dbReference type="ARBA" id="ARBA00022827"/>
    </source>
</evidence>
<dbReference type="FunFam" id="3.50.50.60:FF:000190">
    <property type="entry name" value="Thioredoxin reductase"/>
    <property type="match status" value="1"/>
</dbReference>
<evidence type="ECO:0000256" key="11">
    <source>
        <dbReference type="PIRSR" id="PIRSR000350-4"/>
    </source>
</evidence>
<dbReference type="InterPro" id="IPR016156">
    <property type="entry name" value="FAD/NAD-linked_Rdtase_dimer_sf"/>
</dbReference>
<feature type="disulfide bond" description="Redox-active" evidence="11">
    <location>
        <begin position="62"/>
        <end position="67"/>
    </location>
</feature>
<feature type="domain" description="FAD/NAD(P)-binding" evidence="14">
    <location>
        <begin position="16"/>
        <end position="346"/>
    </location>
</feature>
<comment type="similarity">
    <text evidence="1 12">Belongs to the class-I pyridine nucleotide-disulfide oxidoreductase family.</text>
</comment>
<feature type="binding site" evidence="10">
    <location>
        <position position="71"/>
    </location>
    <ligand>
        <name>FAD</name>
        <dbReference type="ChEBI" id="CHEBI:57692"/>
    </ligand>
</feature>
<dbReference type="InterPro" id="IPR006338">
    <property type="entry name" value="Thioredoxin/glutathione_Rdtase"/>
</dbReference>
<dbReference type="PANTHER" id="PTHR42737">
    <property type="entry name" value="GLUTATHIONE REDUCTASE"/>
    <property type="match status" value="1"/>
</dbReference>
<dbReference type="InterPro" id="IPR012999">
    <property type="entry name" value="Pyr_OxRdtase_I_AS"/>
</dbReference>
<keyword evidence="7" id="KW-1015">Disulfide bond</keyword>
<keyword evidence="6 12" id="KW-0560">Oxidoreductase</keyword>
<evidence type="ECO:0000256" key="5">
    <source>
        <dbReference type="ARBA" id="ARBA00022857"/>
    </source>
</evidence>
<feature type="binding site" evidence="10">
    <location>
        <position position="134"/>
    </location>
    <ligand>
        <name>FAD</name>
        <dbReference type="ChEBI" id="CHEBI:57692"/>
    </ligand>
</feature>
<organism evidence="15 16">
    <name type="scientific">Cymbomonas tetramitiformis</name>
    <dbReference type="NCBI Taxonomy" id="36881"/>
    <lineage>
        <taxon>Eukaryota</taxon>
        <taxon>Viridiplantae</taxon>
        <taxon>Chlorophyta</taxon>
        <taxon>Pyramimonadophyceae</taxon>
        <taxon>Pyramimonadales</taxon>
        <taxon>Pyramimonadaceae</taxon>
        <taxon>Cymbomonas</taxon>
    </lineage>
</organism>
<dbReference type="PRINTS" id="PR00411">
    <property type="entry name" value="PNDRDTASEI"/>
</dbReference>
<dbReference type="GO" id="GO:0050660">
    <property type="term" value="F:flavin adenine dinucleotide binding"/>
    <property type="evidence" value="ECO:0007669"/>
    <property type="project" value="InterPro"/>
</dbReference>
<evidence type="ECO:0000313" key="15">
    <source>
        <dbReference type="EMBL" id="KAK3269166.1"/>
    </source>
</evidence>
<dbReference type="Pfam" id="PF02852">
    <property type="entry name" value="Pyr_redox_dim"/>
    <property type="match status" value="1"/>
</dbReference>
<dbReference type="GO" id="GO:0004362">
    <property type="term" value="F:glutathione-disulfide reductase (NADPH) activity"/>
    <property type="evidence" value="ECO:0007669"/>
    <property type="project" value="TreeGrafter"/>
</dbReference>
<dbReference type="PROSITE" id="PS00076">
    <property type="entry name" value="PYRIDINE_REDOX_1"/>
    <property type="match status" value="1"/>
</dbReference>
<evidence type="ECO:0000313" key="16">
    <source>
        <dbReference type="Proteomes" id="UP001190700"/>
    </source>
</evidence>
<feature type="active site" description="Proton acceptor" evidence="9">
    <location>
        <position position="476"/>
    </location>
</feature>
<feature type="binding site" evidence="10">
    <location>
        <begin position="199"/>
        <end position="206"/>
    </location>
    <ligand>
        <name>NAD(+)</name>
        <dbReference type="ChEBI" id="CHEBI:57540"/>
    </ligand>
</feature>
<evidence type="ECO:0000256" key="10">
    <source>
        <dbReference type="PIRSR" id="PIRSR000350-3"/>
    </source>
</evidence>
<comment type="caution">
    <text evidence="15">The sequence shown here is derived from an EMBL/GenBank/DDBJ whole genome shotgun (WGS) entry which is preliminary data.</text>
</comment>
<dbReference type="Proteomes" id="UP001190700">
    <property type="component" value="Unassembled WGS sequence"/>
</dbReference>
<dbReference type="FunFam" id="3.30.390.30:FF:000004">
    <property type="entry name" value="Thioredoxin reductase 1, cytoplasmic"/>
    <property type="match status" value="1"/>
</dbReference>
<dbReference type="GO" id="GO:0005739">
    <property type="term" value="C:mitochondrion"/>
    <property type="evidence" value="ECO:0007669"/>
    <property type="project" value="TreeGrafter"/>
</dbReference>
<dbReference type="Gene3D" id="3.50.50.60">
    <property type="entry name" value="FAD/NAD(P)-binding domain"/>
    <property type="match status" value="2"/>
</dbReference>
<protein>
    <recommendedName>
        <fullName evidence="2">thioredoxin-disulfide reductase (NADPH)</fullName>
        <ecNumber evidence="2">1.8.1.9</ecNumber>
    </recommendedName>
</protein>
<reference evidence="15 16" key="1">
    <citation type="journal article" date="2015" name="Genome Biol. Evol.">
        <title>Comparative Genomics of a Bacterivorous Green Alga Reveals Evolutionary Causalities and Consequences of Phago-Mixotrophic Mode of Nutrition.</title>
        <authorList>
            <person name="Burns J.A."/>
            <person name="Paasch A."/>
            <person name="Narechania A."/>
            <person name="Kim E."/>
        </authorList>
    </citation>
    <scope>NUCLEOTIDE SEQUENCE [LARGE SCALE GENOMIC DNA]</scope>
    <source>
        <strain evidence="15 16">PLY_AMNH</strain>
    </source>
</reference>
<dbReference type="InterPro" id="IPR004099">
    <property type="entry name" value="Pyr_nucl-diS_OxRdtase_dimer"/>
</dbReference>
<dbReference type="InterPro" id="IPR023753">
    <property type="entry name" value="FAD/NAD-binding_dom"/>
</dbReference>
<evidence type="ECO:0000259" key="14">
    <source>
        <dbReference type="Pfam" id="PF07992"/>
    </source>
</evidence>
<evidence type="ECO:0000259" key="13">
    <source>
        <dbReference type="Pfam" id="PF02852"/>
    </source>
</evidence>